<feature type="region of interest" description="Disordered" evidence="1">
    <location>
        <begin position="37"/>
        <end position="99"/>
    </location>
</feature>
<organism evidence="2 3">
    <name type="scientific">Setaria viridis</name>
    <name type="common">Green bristlegrass</name>
    <name type="synonym">Setaria italica subsp. viridis</name>
    <dbReference type="NCBI Taxonomy" id="4556"/>
    <lineage>
        <taxon>Eukaryota</taxon>
        <taxon>Viridiplantae</taxon>
        <taxon>Streptophyta</taxon>
        <taxon>Embryophyta</taxon>
        <taxon>Tracheophyta</taxon>
        <taxon>Spermatophyta</taxon>
        <taxon>Magnoliopsida</taxon>
        <taxon>Liliopsida</taxon>
        <taxon>Poales</taxon>
        <taxon>Poaceae</taxon>
        <taxon>PACMAD clade</taxon>
        <taxon>Panicoideae</taxon>
        <taxon>Panicodae</taxon>
        <taxon>Paniceae</taxon>
        <taxon>Cenchrinae</taxon>
        <taxon>Setaria</taxon>
    </lineage>
</organism>
<feature type="compositionally biased region" description="Acidic residues" evidence="1">
    <location>
        <begin position="89"/>
        <end position="99"/>
    </location>
</feature>
<evidence type="ECO:0000256" key="1">
    <source>
        <dbReference type="SAM" id="MobiDB-lite"/>
    </source>
</evidence>
<protein>
    <submittedName>
        <fullName evidence="2">Uncharacterized protein</fullName>
    </submittedName>
</protein>
<dbReference type="Gramene" id="TKV92803">
    <property type="protein sequence ID" value="TKV92803"/>
    <property type="gene ID" value="SEVIR_9G184601v2"/>
</dbReference>
<name>A0A4U6SXJ8_SETVI</name>
<reference evidence="2" key="1">
    <citation type="submission" date="2019-03" db="EMBL/GenBank/DDBJ databases">
        <title>WGS assembly of Setaria viridis.</title>
        <authorList>
            <person name="Huang P."/>
            <person name="Jenkins J."/>
            <person name="Grimwood J."/>
            <person name="Barry K."/>
            <person name="Healey A."/>
            <person name="Mamidi S."/>
            <person name="Sreedasyam A."/>
            <person name="Shu S."/>
            <person name="Feldman M."/>
            <person name="Wu J."/>
            <person name="Yu Y."/>
            <person name="Chen C."/>
            <person name="Johnson J."/>
            <person name="Rokhsar D."/>
            <person name="Baxter I."/>
            <person name="Schmutz J."/>
            <person name="Brutnell T."/>
            <person name="Kellogg E."/>
        </authorList>
    </citation>
    <scope>NUCLEOTIDE SEQUENCE [LARGE SCALE GENOMIC DNA]</scope>
</reference>
<evidence type="ECO:0000313" key="3">
    <source>
        <dbReference type="Proteomes" id="UP000298652"/>
    </source>
</evidence>
<proteinExistence type="predicted"/>
<gene>
    <name evidence="2" type="ORF">SEVIR_9G184601v2</name>
</gene>
<sequence length="170" mass="19569">MDGRPRHTLIIRPGTKQMHQYQIEMGKGTERHCNEPIIQEPETPPYEDLGAQRPIIQEPETPPHEDLGAQRPIIQEPETPPHEDLGAQSDEEFEQEYEDGDDDHIEDEMIDLRPTQQTENGATGQEHGKEIISIHSSVPSTPMIKRYRLRTEYTAYKIRDGHEILDRVSS</sequence>
<dbReference type="Proteomes" id="UP000298652">
    <property type="component" value="Chromosome 9"/>
</dbReference>
<dbReference type="EMBL" id="CM016560">
    <property type="protein sequence ID" value="TKV92803.1"/>
    <property type="molecule type" value="Genomic_DNA"/>
</dbReference>
<dbReference type="AlphaFoldDB" id="A0A4U6SXJ8"/>
<keyword evidence="3" id="KW-1185">Reference proteome</keyword>
<evidence type="ECO:0000313" key="2">
    <source>
        <dbReference type="EMBL" id="TKV92803.1"/>
    </source>
</evidence>
<feature type="compositionally biased region" description="Polar residues" evidence="1">
    <location>
        <begin position="114"/>
        <end position="123"/>
    </location>
</feature>
<feature type="region of interest" description="Disordered" evidence="1">
    <location>
        <begin position="114"/>
        <end position="137"/>
    </location>
</feature>
<accession>A0A4U6SXJ8</accession>